<dbReference type="FunFam" id="3.40.50.720:FF:000084">
    <property type="entry name" value="Short-chain dehydrogenase reductase"/>
    <property type="match status" value="1"/>
</dbReference>
<dbReference type="GO" id="GO:0050664">
    <property type="term" value="F:oxidoreductase activity, acting on NAD(P)H, oxygen as acceptor"/>
    <property type="evidence" value="ECO:0007669"/>
    <property type="project" value="TreeGrafter"/>
</dbReference>
<gene>
    <name evidence="3" type="ORF">PYCCODRAFT_1367027</name>
</gene>
<dbReference type="InterPro" id="IPR036291">
    <property type="entry name" value="NAD(P)-bd_dom_sf"/>
</dbReference>
<dbReference type="PRINTS" id="PR00080">
    <property type="entry name" value="SDRFAMILY"/>
</dbReference>
<dbReference type="Proteomes" id="UP000193067">
    <property type="component" value="Unassembled WGS sequence"/>
</dbReference>
<reference evidence="3 4" key="1">
    <citation type="journal article" date="2015" name="Biotechnol. Biofuels">
        <title>Enhanced degradation of softwood versus hardwood by the white-rot fungus Pycnoporus coccineus.</title>
        <authorList>
            <person name="Couturier M."/>
            <person name="Navarro D."/>
            <person name="Chevret D."/>
            <person name="Henrissat B."/>
            <person name="Piumi F."/>
            <person name="Ruiz-Duenas F.J."/>
            <person name="Martinez A.T."/>
            <person name="Grigoriev I.V."/>
            <person name="Riley R."/>
            <person name="Lipzen A."/>
            <person name="Berrin J.G."/>
            <person name="Master E.R."/>
            <person name="Rosso M.N."/>
        </authorList>
    </citation>
    <scope>NUCLEOTIDE SEQUENCE [LARGE SCALE GENOMIC DNA]</scope>
    <source>
        <strain evidence="3 4">BRFM310</strain>
    </source>
</reference>
<dbReference type="PANTHER" id="PTHR43008">
    <property type="entry name" value="BENZIL REDUCTASE"/>
    <property type="match status" value="1"/>
</dbReference>
<dbReference type="PANTHER" id="PTHR43008:SF4">
    <property type="entry name" value="CHAIN DEHYDROGENASE, PUTATIVE (AFU_ORTHOLOGUE AFUA_4G08710)-RELATED"/>
    <property type="match status" value="1"/>
</dbReference>
<evidence type="ECO:0000256" key="2">
    <source>
        <dbReference type="ARBA" id="ARBA00023002"/>
    </source>
</evidence>
<evidence type="ECO:0000313" key="3">
    <source>
        <dbReference type="EMBL" id="OSD02536.1"/>
    </source>
</evidence>
<comment type="similarity">
    <text evidence="1">Belongs to the short-chain dehydrogenases/reductases (SDR) family.</text>
</comment>
<name>A0A1Y2IN46_TRAC3</name>
<dbReference type="InterPro" id="IPR002347">
    <property type="entry name" value="SDR_fam"/>
</dbReference>
<dbReference type="Pfam" id="PF13561">
    <property type="entry name" value="adh_short_C2"/>
    <property type="match status" value="1"/>
</dbReference>
<dbReference type="PRINTS" id="PR00081">
    <property type="entry name" value="GDHRDH"/>
</dbReference>
<keyword evidence="2" id="KW-0560">Oxidoreductase</keyword>
<evidence type="ECO:0000256" key="1">
    <source>
        <dbReference type="ARBA" id="ARBA00006484"/>
    </source>
</evidence>
<dbReference type="Gene3D" id="3.40.50.720">
    <property type="entry name" value="NAD(P)-binding Rossmann-like Domain"/>
    <property type="match status" value="1"/>
</dbReference>
<protein>
    <submittedName>
        <fullName evidence="3">Sorbose reductase sou1</fullName>
    </submittedName>
</protein>
<evidence type="ECO:0000313" key="4">
    <source>
        <dbReference type="Proteomes" id="UP000193067"/>
    </source>
</evidence>
<dbReference type="EMBL" id="KZ084104">
    <property type="protein sequence ID" value="OSD02536.1"/>
    <property type="molecule type" value="Genomic_DNA"/>
</dbReference>
<sequence length="340" mass="36391">MIPRSLSIRALYAPTPALKLGRARWLSSSATRAAAADAKDRLPPYNPVGVARALQATPTTPAKPTIFEHEFSLADRVALVSGANRGIGLEMAMALAEAGVRAVYCLDLPKTPGEDFVKVKEYVARMEGRKGEGRLEYMSGDVTDQEAMWKLGEEIGKREGRMDVSVAAAGVLKPETPCLDYPAKQFKEASSGTKSVLAVNVNGVLFTAQAAGRQMVKFNNGGSIIMIASICGSLTIQDHPWVSYNTSKSAVLQMARSMACELGPQGIRVNTISPGYINTSMTGQFLQGRPDLLEKSSNENPMGRIGRPDELRGATVWLSSDASSFCTGSNIVISGGHHAW</sequence>
<dbReference type="STRING" id="1353009.A0A1Y2IN46"/>
<dbReference type="GO" id="GO:0016616">
    <property type="term" value="F:oxidoreductase activity, acting on the CH-OH group of donors, NAD or NADP as acceptor"/>
    <property type="evidence" value="ECO:0007669"/>
    <property type="project" value="UniProtKB-ARBA"/>
</dbReference>
<keyword evidence="4" id="KW-1185">Reference proteome</keyword>
<dbReference type="OrthoDB" id="1669814at2759"/>
<dbReference type="AlphaFoldDB" id="A0A1Y2IN46"/>
<accession>A0A1Y2IN46</accession>
<proteinExistence type="inferred from homology"/>
<organism evidence="3 4">
    <name type="scientific">Trametes coccinea (strain BRFM310)</name>
    <name type="common">Pycnoporus coccineus</name>
    <dbReference type="NCBI Taxonomy" id="1353009"/>
    <lineage>
        <taxon>Eukaryota</taxon>
        <taxon>Fungi</taxon>
        <taxon>Dikarya</taxon>
        <taxon>Basidiomycota</taxon>
        <taxon>Agaricomycotina</taxon>
        <taxon>Agaricomycetes</taxon>
        <taxon>Polyporales</taxon>
        <taxon>Polyporaceae</taxon>
        <taxon>Trametes</taxon>
    </lineage>
</organism>
<dbReference type="SUPFAM" id="SSF51735">
    <property type="entry name" value="NAD(P)-binding Rossmann-fold domains"/>
    <property type="match status" value="1"/>
</dbReference>